<protein>
    <recommendedName>
        <fullName evidence="4">DUF1523 domain-containing protein</fullName>
    </recommendedName>
</protein>
<organism evidence="2 3">
    <name type="scientific">Amylibacter marinus</name>
    <dbReference type="NCBI Taxonomy" id="1475483"/>
    <lineage>
        <taxon>Bacteria</taxon>
        <taxon>Pseudomonadati</taxon>
        <taxon>Pseudomonadota</taxon>
        <taxon>Alphaproteobacteria</taxon>
        <taxon>Rhodobacterales</taxon>
        <taxon>Paracoccaceae</taxon>
        <taxon>Amylibacter</taxon>
    </lineage>
</organism>
<dbReference type="InterPro" id="IPR011088">
    <property type="entry name" value="Phage_phiNM3_A0EWY4"/>
</dbReference>
<dbReference type="RefSeq" id="WP_284377379.1">
    <property type="nucleotide sequence ID" value="NZ_BSNN01000004.1"/>
</dbReference>
<keyword evidence="1" id="KW-1133">Transmembrane helix</keyword>
<evidence type="ECO:0000256" key="1">
    <source>
        <dbReference type="SAM" id="Phobius"/>
    </source>
</evidence>
<dbReference type="EMBL" id="BSNN01000004">
    <property type="protein sequence ID" value="GLQ35212.1"/>
    <property type="molecule type" value="Genomic_DNA"/>
</dbReference>
<evidence type="ECO:0000313" key="3">
    <source>
        <dbReference type="Proteomes" id="UP001156694"/>
    </source>
</evidence>
<keyword evidence="1" id="KW-0812">Transmembrane</keyword>
<feature type="transmembrane region" description="Helical" evidence="1">
    <location>
        <begin position="7"/>
        <end position="24"/>
    </location>
</feature>
<feature type="transmembrane region" description="Helical" evidence="1">
    <location>
        <begin position="149"/>
        <end position="169"/>
    </location>
</feature>
<comment type="caution">
    <text evidence="2">The sequence shown here is derived from an EMBL/GenBank/DDBJ whole genome shotgun (WGS) entry which is preliminary data.</text>
</comment>
<keyword evidence="1" id="KW-0472">Membrane</keyword>
<evidence type="ECO:0008006" key="4">
    <source>
        <dbReference type="Google" id="ProtNLM"/>
    </source>
</evidence>
<proteinExistence type="predicted"/>
<dbReference type="Pfam" id="PF07509">
    <property type="entry name" value="DUF1523"/>
    <property type="match status" value="1"/>
</dbReference>
<evidence type="ECO:0000313" key="2">
    <source>
        <dbReference type="EMBL" id="GLQ35212.1"/>
    </source>
</evidence>
<sequence length="215" mass="24746">MRIVKWIFIISIFSAVGLLFHYTLPQRDVVRVTGTEVIRSDFNGWNRLFYAQQDSGNAVATTRDVRLINTVYPDGSVMVFRNEDTGWFNWPPYFKTNSSDVSAHAENLQSTAEAPKWVSIKHYGWRFSPWSIYPNATRLDAVDDPDATFFPLFNTLFFIFISLIMLGLFRLAQRFKRRRIDPVLDDMGETWDSVEAGGTRIGNAIRGMFKKLGGR</sequence>
<name>A0ABQ5VVC8_9RHOB</name>
<keyword evidence="3" id="KW-1185">Reference proteome</keyword>
<gene>
    <name evidence="2" type="ORF">GCM10007939_14950</name>
</gene>
<reference evidence="3" key="1">
    <citation type="journal article" date="2019" name="Int. J. Syst. Evol. Microbiol.">
        <title>The Global Catalogue of Microorganisms (GCM) 10K type strain sequencing project: providing services to taxonomists for standard genome sequencing and annotation.</title>
        <authorList>
            <consortium name="The Broad Institute Genomics Platform"/>
            <consortium name="The Broad Institute Genome Sequencing Center for Infectious Disease"/>
            <person name="Wu L."/>
            <person name="Ma J."/>
        </authorList>
    </citation>
    <scope>NUCLEOTIDE SEQUENCE [LARGE SCALE GENOMIC DNA]</scope>
    <source>
        <strain evidence="3">NBRC 110140</strain>
    </source>
</reference>
<dbReference type="Proteomes" id="UP001156694">
    <property type="component" value="Unassembled WGS sequence"/>
</dbReference>
<accession>A0ABQ5VVC8</accession>